<feature type="signal peptide" evidence="2">
    <location>
        <begin position="1"/>
        <end position="21"/>
    </location>
</feature>
<sequence length="160" mass="18236">MFKRMLFTLLAICWLPMQLVAAEPAADFTLKTIDGNNLRLAELRGNVVLINFWASWCAPCRKELPVFEQMHKEFGDLGVTILAVNIDEDSAKARKLLDEIDVSFPVLLDPNSDVSRLYQVAAMPTTIFVDRDGNQRLLHPGYKDGDEQKYRKAIKLLLRE</sequence>
<dbReference type="PANTHER" id="PTHR42852">
    <property type="entry name" value="THIOL:DISULFIDE INTERCHANGE PROTEIN DSBE"/>
    <property type="match status" value="1"/>
</dbReference>
<keyword evidence="5" id="KW-1185">Reference proteome</keyword>
<dbReference type="Pfam" id="PF00578">
    <property type="entry name" value="AhpC-TSA"/>
    <property type="match status" value="1"/>
</dbReference>
<accession>A0ABW1XHN6</accession>
<comment type="caution">
    <text evidence="4">The sequence shown here is derived from an EMBL/GenBank/DDBJ whole genome shotgun (WGS) entry which is preliminary data.</text>
</comment>
<proteinExistence type="predicted"/>
<dbReference type="InterPro" id="IPR036249">
    <property type="entry name" value="Thioredoxin-like_sf"/>
</dbReference>
<dbReference type="InterPro" id="IPR050553">
    <property type="entry name" value="Thioredoxin_ResA/DsbE_sf"/>
</dbReference>
<dbReference type="PROSITE" id="PS51352">
    <property type="entry name" value="THIOREDOXIN_2"/>
    <property type="match status" value="1"/>
</dbReference>
<dbReference type="RefSeq" id="WP_131256632.1">
    <property type="nucleotide sequence ID" value="NZ_JBHSUS010000001.1"/>
</dbReference>
<dbReference type="PANTHER" id="PTHR42852:SF17">
    <property type="entry name" value="THIOREDOXIN-LIKE PROTEIN HI_1115"/>
    <property type="match status" value="1"/>
</dbReference>
<organism evidence="4 5">
    <name type="scientific">Pseudobowmanella zhangzhouensis</name>
    <dbReference type="NCBI Taxonomy" id="1537679"/>
    <lineage>
        <taxon>Bacteria</taxon>
        <taxon>Pseudomonadati</taxon>
        <taxon>Pseudomonadota</taxon>
        <taxon>Gammaproteobacteria</taxon>
        <taxon>Alteromonadales</taxon>
        <taxon>Alteromonadaceae</taxon>
    </lineage>
</organism>
<feature type="chain" id="PRO_5046203581" evidence="2">
    <location>
        <begin position="22"/>
        <end position="160"/>
    </location>
</feature>
<keyword evidence="1" id="KW-0676">Redox-active center</keyword>
<dbReference type="InterPro" id="IPR013766">
    <property type="entry name" value="Thioredoxin_domain"/>
</dbReference>
<reference evidence="5" key="1">
    <citation type="journal article" date="2019" name="Int. J. Syst. Evol. Microbiol.">
        <title>The Global Catalogue of Microorganisms (GCM) 10K type strain sequencing project: providing services to taxonomists for standard genome sequencing and annotation.</title>
        <authorList>
            <consortium name="The Broad Institute Genomics Platform"/>
            <consortium name="The Broad Institute Genome Sequencing Center for Infectious Disease"/>
            <person name="Wu L."/>
            <person name="Ma J."/>
        </authorList>
    </citation>
    <scope>NUCLEOTIDE SEQUENCE [LARGE SCALE GENOMIC DNA]</scope>
    <source>
        <strain evidence="5">CGMCC 1.16031</strain>
    </source>
</reference>
<evidence type="ECO:0000256" key="1">
    <source>
        <dbReference type="ARBA" id="ARBA00023284"/>
    </source>
</evidence>
<dbReference type="InterPro" id="IPR017937">
    <property type="entry name" value="Thioredoxin_CS"/>
</dbReference>
<evidence type="ECO:0000259" key="3">
    <source>
        <dbReference type="PROSITE" id="PS51352"/>
    </source>
</evidence>
<dbReference type="PROSITE" id="PS00194">
    <property type="entry name" value="THIOREDOXIN_1"/>
    <property type="match status" value="1"/>
</dbReference>
<dbReference type="SUPFAM" id="SSF52833">
    <property type="entry name" value="Thioredoxin-like"/>
    <property type="match status" value="1"/>
</dbReference>
<dbReference type="CDD" id="cd02966">
    <property type="entry name" value="TlpA_like_family"/>
    <property type="match status" value="1"/>
</dbReference>
<gene>
    <name evidence="4" type="ORF">ACFP85_06225</name>
</gene>
<dbReference type="Proteomes" id="UP001596364">
    <property type="component" value="Unassembled WGS sequence"/>
</dbReference>
<dbReference type="EMBL" id="JBHSUS010000001">
    <property type="protein sequence ID" value="MFC6439741.1"/>
    <property type="molecule type" value="Genomic_DNA"/>
</dbReference>
<feature type="domain" description="Thioredoxin" evidence="3">
    <location>
        <begin position="19"/>
        <end position="159"/>
    </location>
</feature>
<protein>
    <submittedName>
        <fullName evidence="4">TlpA disulfide reductase family protein</fullName>
    </submittedName>
</protein>
<dbReference type="Gene3D" id="3.40.30.10">
    <property type="entry name" value="Glutaredoxin"/>
    <property type="match status" value="1"/>
</dbReference>
<dbReference type="InterPro" id="IPR000866">
    <property type="entry name" value="AhpC/TSA"/>
</dbReference>
<keyword evidence="2" id="KW-0732">Signal</keyword>
<name>A0ABW1XHN6_9ALTE</name>
<evidence type="ECO:0000313" key="4">
    <source>
        <dbReference type="EMBL" id="MFC6439741.1"/>
    </source>
</evidence>
<evidence type="ECO:0000313" key="5">
    <source>
        <dbReference type="Proteomes" id="UP001596364"/>
    </source>
</evidence>
<evidence type="ECO:0000256" key="2">
    <source>
        <dbReference type="SAM" id="SignalP"/>
    </source>
</evidence>